<gene>
    <name evidence="5" type="ORF">EV668_1903</name>
</gene>
<dbReference type="InterPro" id="IPR001737">
    <property type="entry name" value="KsgA/Erm"/>
</dbReference>
<dbReference type="AlphaFoldDB" id="A0A4R7CB17"/>
<dbReference type="CDD" id="cd02440">
    <property type="entry name" value="AdoMet_MTases"/>
    <property type="match status" value="1"/>
</dbReference>
<dbReference type="EMBL" id="SNZR01000011">
    <property type="protein sequence ID" value="TDR94615.1"/>
    <property type="molecule type" value="Genomic_DNA"/>
</dbReference>
<keyword evidence="6" id="KW-1185">Reference proteome</keyword>
<protein>
    <submittedName>
        <fullName evidence="5">Phosphatidylethanolamine/phosphatidyl-N-methylethanolamine N-methyltransferase</fullName>
    </submittedName>
</protein>
<evidence type="ECO:0000313" key="5">
    <source>
        <dbReference type="EMBL" id="TDR94615.1"/>
    </source>
</evidence>
<evidence type="ECO:0000256" key="1">
    <source>
        <dbReference type="ARBA" id="ARBA00022603"/>
    </source>
</evidence>
<name>A0A4R7CB17_9HYPH</name>
<accession>A0A4R7CB17</accession>
<dbReference type="GO" id="GO:0008168">
    <property type="term" value="F:methyltransferase activity"/>
    <property type="evidence" value="ECO:0007669"/>
    <property type="project" value="UniProtKB-KW"/>
</dbReference>
<keyword evidence="2 5" id="KW-0808">Transferase</keyword>
<dbReference type="Proteomes" id="UP000295122">
    <property type="component" value="Unassembled WGS sequence"/>
</dbReference>
<dbReference type="InterPro" id="IPR029063">
    <property type="entry name" value="SAM-dependent_MTases_sf"/>
</dbReference>
<evidence type="ECO:0000256" key="2">
    <source>
        <dbReference type="ARBA" id="ARBA00022679"/>
    </source>
</evidence>
<organism evidence="5 6">
    <name type="scientific">Enterovirga rhinocerotis</name>
    <dbReference type="NCBI Taxonomy" id="1339210"/>
    <lineage>
        <taxon>Bacteria</taxon>
        <taxon>Pseudomonadati</taxon>
        <taxon>Pseudomonadota</taxon>
        <taxon>Alphaproteobacteria</taxon>
        <taxon>Hyphomicrobiales</taxon>
        <taxon>Methylobacteriaceae</taxon>
        <taxon>Enterovirga</taxon>
    </lineage>
</organism>
<evidence type="ECO:0000256" key="3">
    <source>
        <dbReference type="ARBA" id="ARBA00022691"/>
    </source>
</evidence>
<sequence>MLQFTGDRSRRRSPDRPRFENETRFLRSWFERPLLTGAVAPSGRFLADAMASYVHPRRNGQIVELGPGTGPVTEALLRRGIEQERLVLVEYSADFCALLKRRYPRATIIQGDAYAAGEVLADVVQEPCAAVLSSLPLLNKPLDQRIGLLHAAHDMLDRNAPFVQFTYGVKAPIPSAEHYTTTPSDRIWLNFPPARVWVYRRP</sequence>
<keyword evidence="1 5" id="KW-0489">Methyltransferase</keyword>
<reference evidence="5 6" key="1">
    <citation type="submission" date="2019-03" db="EMBL/GenBank/DDBJ databases">
        <title>Genomic Encyclopedia of Type Strains, Phase IV (KMG-IV): sequencing the most valuable type-strain genomes for metagenomic binning, comparative biology and taxonomic classification.</title>
        <authorList>
            <person name="Goeker M."/>
        </authorList>
    </citation>
    <scope>NUCLEOTIDE SEQUENCE [LARGE SCALE GENOMIC DNA]</scope>
    <source>
        <strain evidence="5 6">DSM 25903</strain>
    </source>
</reference>
<proteinExistence type="predicted"/>
<keyword evidence="4" id="KW-0694">RNA-binding</keyword>
<comment type="caution">
    <text evidence="5">The sequence shown here is derived from an EMBL/GenBank/DDBJ whole genome shotgun (WGS) entry which is preliminary data.</text>
</comment>
<keyword evidence="3" id="KW-0949">S-adenosyl-L-methionine</keyword>
<dbReference type="GO" id="GO:0032259">
    <property type="term" value="P:methylation"/>
    <property type="evidence" value="ECO:0007669"/>
    <property type="project" value="UniProtKB-KW"/>
</dbReference>
<dbReference type="GO" id="GO:0003723">
    <property type="term" value="F:RNA binding"/>
    <property type="evidence" value="ECO:0007669"/>
    <property type="project" value="UniProtKB-KW"/>
</dbReference>
<dbReference type="Gene3D" id="3.40.50.150">
    <property type="entry name" value="Vaccinia Virus protein VP39"/>
    <property type="match status" value="1"/>
</dbReference>
<dbReference type="RefSeq" id="WP_245512968.1">
    <property type="nucleotide sequence ID" value="NZ_SNZR01000011.1"/>
</dbReference>
<dbReference type="SUPFAM" id="SSF53335">
    <property type="entry name" value="S-adenosyl-L-methionine-dependent methyltransferases"/>
    <property type="match status" value="1"/>
</dbReference>
<dbReference type="Pfam" id="PF00398">
    <property type="entry name" value="RrnaAD"/>
    <property type="match status" value="1"/>
</dbReference>
<evidence type="ECO:0000256" key="4">
    <source>
        <dbReference type="ARBA" id="ARBA00022884"/>
    </source>
</evidence>
<evidence type="ECO:0000313" key="6">
    <source>
        <dbReference type="Proteomes" id="UP000295122"/>
    </source>
</evidence>